<evidence type="ECO:0000313" key="4">
    <source>
        <dbReference type="Proteomes" id="UP001362899"/>
    </source>
</evidence>
<feature type="compositionally biased region" description="Acidic residues" evidence="2">
    <location>
        <begin position="34"/>
        <end position="46"/>
    </location>
</feature>
<feature type="region of interest" description="Disordered" evidence="2">
    <location>
        <begin position="118"/>
        <end position="144"/>
    </location>
</feature>
<reference evidence="3 4" key="1">
    <citation type="journal article" date="2023" name="Elife">
        <title>Identification of key yeast species and microbe-microbe interactions impacting larval growth of Drosophila in the wild.</title>
        <authorList>
            <person name="Mure A."/>
            <person name="Sugiura Y."/>
            <person name="Maeda R."/>
            <person name="Honda K."/>
            <person name="Sakurai N."/>
            <person name="Takahashi Y."/>
            <person name="Watada M."/>
            <person name="Katoh T."/>
            <person name="Gotoh A."/>
            <person name="Gotoh Y."/>
            <person name="Taniguchi I."/>
            <person name="Nakamura K."/>
            <person name="Hayashi T."/>
            <person name="Katayama T."/>
            <person name="Uemura T."/>
            <person name="Hattori Y."/>
        </authorList>
    </citation>
    <scope>NUCLEOTIDE SEQUENCE [LARGE SCALE GENOMIC DNA]</scope>
    <source>
        <strain evidence="3 4">SB-73</strain>
    </source>
</reference>
<protein>
    <submittedName>
        <fullName evidence="3">Uncharacterized protein</fullName>
    </submittedName>
</protein>
<dbReference type="InterPro" id="IPR031355">
    <property type="entry name" value="YBL010C/LAA2-like"/>
</dbReference>
<comment type="caution">
    <text evidence="3">The sequence shown here is derived from an EMBL/GenBank/DDBJ whole genome shotgun (WGS) entry which is preliminary data.</text>
</comment>
<keyword evidence="4" id="KW-1185">Reference proteome</keyword>
<feature type="region of interest" description="Disordered" evidence="2">
    <location>
        <begin position="1"/>
        <end position="59"/>
    </location>
</feature>
<evidence type="ECO:0000256" key="2">
    <source>
        <dbReference type="SAM" id="MobiDB-lite"/>
    </source>
</evidence>
<accession>A0AAV5RNY2</accession>
<dbReference type="Proteomes" id="UP001362899">
    <property type="component" value="Unassembled WGS sequence"/>
</dbReference>
<feature type="compositionally biased region" description="Polar residues" evidence="2">
    <location>
        <begin position="118"/>
        <end position="137"/>
    </location>
</feature>
<organism evidence="3 4">
    <name type="scientific">Starmerella bacillaris</name>
    <name type="common">Yeast</name>
    <name type="synonym">Candida zemplinina</name>
    <dbReference type="NCBI Taxonomy" id="1247836"/>
    <lineage>
        <taxon>Eukaryota</taxon>
        <taxon>Fungi</taxon>
        <taxon>Dikarya</taxon>
        <taxon>Ascomycota</taxon>
        <taxon>Saccharomycotina</taxon>
        <taxon>Dipodascomycetes</taxon>
        <taxon>Dipodascales</taxon>
        <taxon>Trichomonascaceae</taxon>
        <taxon>Starmerella</taxon>
    </lineage>
</organism>
<gene>
    <name evidence="3" type="ORF">DASB73_037900</name>
</gene>
<name>A0AAV5RNY2_STABA</name>
<dbReference type="PANTHER" id="PTHR38698:SF1">
    <property type="entry name" value="FUNGAL PROTEIN"/>
    <property type="match status" value="1"/>
</dbReference>
<dbReference type="EMBL" id="BTGC01000008">
    <property type="protein sequence ID" value="GMM52827.1"/>
    <property type="molecule type" value="Genomic_DNA"/>
</dbReference>
<dbReference type="AlphaFoldDB" id="A0AAV5RNY2"/>
<dbReference type="PANTHER" id="PTHR38698">
    <property type="entry name" value="EXPRESSED PROTEIN"/>
    <property type="match status" value="1"/>
</dbReference>
<feature type="compositionally biased region" description="Polar residues" evidence="2">
    <location>
        <begin position="1"/>
        <end position="23"/>
    </location>
</feature>
<feature type="coiled-coil region" evidence="1">
    <location>
        <begin position="235"/>
        <end position="265"/>
    </location>
</feature>
<dbReference type="Pfam" id="PF17104">
    <property type="entry name" value="YBL010C_LAA2"/>
    <property type="match status" value="1"/>
</dbReference>
<proteinExistence type="predicted"/>
<evidence type="ECO:0000256" key="1">
    <source>
        <dbReference type="SAM" id="Coils"/>
    </source>
</evidence>
<evidence type="ECO:0000313" key="3">
    <source>
        <dbReference type="EMBL" id="GMM52827.1"/>
    </source>
</evidence>
<keyword evidence="1" id="KW-0175">Coiled coil</keyword>
<sequence>MEGTETAATDASVHASNNSSTSLDESHVNHDSSFSDDEFGDFEEPEIQPQTHVEEVNDQRNSLKVYKSSEISQLSDSQLIDLLPPVMIPNAPFSEHNSPLENSFSEVSNIHASNTVTESVSIKSSHTENLNGSSEVPNTEEPFPATISTSDQLWHKLTEIHTQPLRNWNGTRVHKKLAAILGLPINLDAALPKVVPQSLDLPVMNAEQEVEGLQKVPEWALLSCVSSETVVRMSINDLKKHIEELHNALLEVSQLQDNLENREMDLKGEKNILEGMVESLLVFSQRNQRERIKVKLAKNLRR</sequence>